<dbReference type="AlphaFoldDB" id="R7QJM6"/>
<accession>R7QJM6</accession>
<name>R7QJM6_CHOCR</name>
<dbReference type="Proteomes" id="UP000012073">
    <property type="component" value="Unassembled WGS sequence"/>
</dbReference>
<dbReference type="KEGG" id="ccp:CHC_T00005854001"/>
<evidence type="ECO:0000313" key="1">
    <source>
        <dbReference type="EMBL" id="CDF37671.1"/>
    </source>
</evidence>
<dbReference type="GeneID" id="17325276"/>
<protein>
    <submittedName>
        <fullName evidence="1">Uncharacterized protein</fullName>
    </submittedName>
</protein>
<reference evidence="2" key="1">
    <citation type="journal article" date="2013" name="Proc. Natl. Acad. Sci. U.S.A.">
        <title>Genome structure and metabolic features in the red seaweed Chondrus crispus shed light on evolution of the Archaeplastida.</title>
        <authorList>
            <person name="Collen J."/>
            <person name="Porcel B."/>
            <person name="Carre W."/>
            <person name="Ball S.G."/>
            <person name="Chaparro C."/>
            <person name="Tonon T."/>
            <person name="Barbeyron T."/>
            <person name="Michel G."/>
            <person name="Noel B."/>
            <person name="Valentin K."/>
            <person name="Elias M."/>
            <person name="Artiguenave F."/>
            <person name="Arun A."/>
            <person name="Aury J.M."/>
            <person name="Barbosa-Neto J.F."/>
            <person name="Bothwell J.H."/>
            <person name="Bouget F.Y."/>
            <person name="Brillet L."/>
            <person name="Cabello-Hurtado F."/>
            <person name="Capella-Gutierrez S."/>
            <person name="Charrier B."/>
            <person name="Cladiere L."/>
            <person name="Cock J.M."/>
            <person name="Coelho S.M."/>
            <person name="Colleoni C."/>
            <person name="Czjzek M."/>
            <person name="Da Silva C."/>
            <person name="Delage L."/>
            <person name="Denoeud F."/>
            <person name="Deschamps P."/>
            <person name="Dittami S.M."/>
            <person name="Gabaldon T."/>
            <person name="Gachon C.M."/>
            <person name="Groisillier A."/>
            <person name="Herve C."/>
            <person name="Jabbari K."/>
            <person name="Katinka M."/>
            <person name="Kloareg B."/>
            <person name="Kowalczyk N."/>
            <person name="Labadie K."/>
            <person name="Leblanc C."/>
            <person name="Lopez P.J."/>
            <person name="McLachlan D.H."/>
            <person name="Meslet-Cladiere L."/>
            <person name="Moustafa A."/>
            <person name="Nehr Z."/>
            <person name="Nyvall Collen P."/>
            <person name="Panaud O."/>
            <person name="Partensky F."/>
            <person name="Poulain J."/>
            <person name="Rensing S.A."/>
            <person name="Rousvoal S."/>
            <person name="Samson G."/>
            <person name="Symeonidi A."/>
            <person name="Weissenbach J."/>
            <person name="Zambounis A."/>
            <person name="Wincker P."/>
            <person name="Boyen C."/>
        </authorList>
    </citation>
    <scope>NUCLEOTIDE SEQUENCE [LARGE SCALE GENOMIC DNA]</scope>
    <source>
        <strain evidence="2">cv. Stackhouse</strain>
    </source>
</reference>
<dbReference type="Gramene" id="CDF37671">
    <property type="protein sequence ID" value="CDF37671"/>
    <property type="gene ID" value="CHC_T00005854001"/>
</dbReference>
<dbReference type="EMBL" id="HG001860">
    <property type="protein sequence ID" value="CDF37671.1"/>
    <property type="molecule type" value="Genomic_DNA"/>
</dbReference>
<dbReference type="RefSeq" id="XP_005717542.1">
    <property type="nucleotide sequence ID" value="XM_005717485.1"/>
</dbReference>
<organism evidence="1 2">
    <name type="scientific">Chondrus crispus</name>
    <name type="common">Carrageen Irish moss</name>
    <name type="synonym">Polymorpha crispa</name>
    <dbReference type="NCBI Taxonomy" id="2769"/>
    <lineage>
        <taxon>Eukaryota</taxon>
        <taxon>Rhodophyta</taxon>
        <taxon>Florideophyceae</taxon>
        <taxon>Rhodymeniophycidae</taxon>
        <taxon>Gigartinales</taxon>
        <taxon>Gigartinaceae</taxon>
        <taxon>Chondrus</taxon>
    </lineage>
</organism>
<evidence type="ECO:0000313" key="2">
    <source>
        <dbReference type="Proteomes" id="UP000012073"/>
    </source>
</evidence>
<keyword evidence="2" id="KW-1185">Reference proteome</keyword>
<sequence>MNAPFPGALPWSPGMNDCTHCPHCVYLSGMLSYSGSNEN</sequence>
<proteinExistence type="predicted"/>
<gene>
    <name evidence="1" type="ORF">CHC_T00005854001</name>
</gene>